<evidence type="ECO:0000259" key="1">
    <source>
        <dbReference type="Pfam" id="PF12146"/>
    </source>
</evidence>
<evidence type="ECO:0000313" key="2">
    <source>
        <dbReference type="EMBL" id="HGT39714.1"/>
    </source>
</evidence>
<protein>
    <submittedName>
        <fullName evidence="2">Alpha/beta fold hydrolase</fullName>
    </submittedName>
</protein>
<dbReference type="InterPro" id="IPR029058">
    <property type="entry name" value="AB_hydrolase_fold"/>
</dbReference>
<accession>A0A7C4LLM3</accession>
<dbReference type="GO" id="GO:0016787">
    <property type="term" value="F:hydrolase activity"/>
    <property type="evidence" value="ECO:0007669"/>
    <property type="project" value="UniProtKB-KW"/>
</dbReference>
<sequence length="315" mass="35920">MAAVDLREVGGGRCLISGIISPEVPRSVYRASDGYLLQYRHWAAAGVPPRARIVALHGIQSHSGWYTYSSRRLAEAGYEVYFLDRRGSGLNSRDRGHALHSERLINDVVQFLRHCDWRREHPTATVPTVLLGVSWGGKLAAVTALRHPQRFQAVALLYPGFFSKVRPRWFDLWKLRWIEAIGWGLGRVPIPLNDPALFTDDADWQEFIRRDELALQTVTVSFLLANAQLTEFLQRTTAQFPVPSLLMLAGRDEIIDNTATRACYERIAGDRGTIREYPQARHTLEFEPDRETFIEDLIRWLNATFPPPAIPLHNR</sequence>
<dbReference type="InterPro" id="IPR051044">
    <property type="entry name" value="MAG_DAG_Lipase"/>
</dbReference>
<dbReference type="EMBL" id="DSVQ01000015">
    <property type="protein sequence ID" value="HGT39714.1"/>
    <property type="molecule type" value="Genomic_DNA"/>
</dbReference>
<dbReference type="PANTHER" id="PTHR11614">
    <property type="entry name" value="PHOSPHOLIPASE-RELATED"/>
    <property type="match status" value="1"/>
</dbReference>
<feature type="domain" description="Serine aminopeptidase S33" evidence="1">
    <location>
        <begin position="48"/>
        <end position="289"/>
    </location>
</feature>
<dbReference type="Gene3D" id="3.40.50.1820">
    <property type="entry name" value="alpha/beta hydrolase"/>
    <property type="match status" value="1"/>
</dbReference>
<reference evidence="2" key="1">
    <citation type="journal article" date="2020" name="mSystems">
        <title>Genome- and Community-Level Interaction Insights into Carbon Utilization and Element Cycling Functions of Hydrothermarchaeota in Hydrothermal Sediment.</title>
        <authorList>
            <person name="Zhou Z."/>
            <person name="Liu Y."/>
            <person name="Xu W."/>
            <person name="Pan J."/>
            <person name="Luo Z.H."/>
            <person name="Li M."/>
        </authorList>
    </citation>
    <scope>NUCLEOTIDE SEQUENCE [LARGE SCALE GENOMIC DNA]</scope>
    <source>
        <strain evidence="2">SpSt-508</strain>
    </source>
</reference>
<proteinExistence type="predicted"/>
<dbReference type="AlphaFoldDB" id="A0A7C4LLM3"/>
<name>A0A7C4LLM3_9PLAN</name>
<organism evidence="2">
    <name type="scientific">Schlesneria paludicola</name>
    <dbReference type="NCBI Taxonomy" id="360056"/>
    <lineage>
        <taxon>Bacteria</taxon>
        <taxon>Pseudomonadati</taxon>
        <taxon>Planctomycetota</taxon>
        <taxon>Planctomycetia</taxon>
        <taxon>Planctomycetales</taxon>
        <taxon>Planctomycetaceae</taxon>
        <taxon>Schlesneria</taxon>
    </lineage>
</organism>
<dbReference type="InterPro" id="IPR022742">
    <property type="entry name" value="Hydrolase_4"/>
</dbReference>
<keyword evidence="2" id="KW-0378">Hydrolase</keyword>
<dbReference type="Pfam" id="PF12146">
    <property type="entry name" value="Hydrolase_4"/>
    <property type="match status" value="1"/>
</dbReference>
<gene>
    <name evidence="2" type="ORF">ENS64_10705</name>
</gene>
<comment type="caution">
    <text evidence="2">The sequence shown here is derived from an EMBL/GenBank/DDBJ whole genome shotgun (WGS) entry which is preliminary data.</text>
</comment>
<dbReference type="SUPFAM" id="SSF53474">
    <property type="entry name" value="alpha/beta-Hydrolases"/>
    <property type="match status" value="1"/>
</dbReference>